<accession>A0A5F8AT28</accession>
<dbReference type="InParanoid" id="A0A5F8AT28"/>
<keyword evidence="1" id="KW-1133">Transmembrane helix</keyword>
<keyword evidence="1" id="KW-0472">Membrane</keyword>
<dbReference type="GeneTree" id="ENSGT01150000287688"/>
<keyword evidence="3" id="KW-1185">Reference proteome</keyword>
<reference evidence="2" key="4">
    <citation type="submission" date="2025-09" db="UniProtKB">
        <authorList>
            <consortium name="Ensembl"/>
        </authorList>
    </citation>
    <scope>IDENTIFICATION</scope>
    <source>
        <strain evidence="2">17573</strain>
    </source>
</reference>
<evidence type="ECO:0000313" key="2">
    <source>
        <dbReference type="Ensembl" id="ENSMMUP00000081095.1"/>
    </source>
</evidence>
<protein>
    <submittedName>
        <fullName evidence="2">Uncharacterized protein</fullName>
    </submittedName>
</protein>
<evidence type="ECO:0000313" key="3">
    <source>
        <dbReference type="Proteomes" id="UP000006718"/>
    </source>
</evidence>
<feature type="transmembrane region" description="Helical" evidence="1">
    <location>
        <begin position="73"/>
        <end position="102"/>
    </location>
</feature>
<feature type="transmembrane region" description="Helical" evidence="1">
    <location>
        <begin position="38"/>
        <end position="61"/>
    </location>
</feature>
<keyword evidence="1" id="KW-0812">Transmembrane</keyword>
<name>A0A5F8AT28_MACMU</name>
<dbReference type="AlphaFoldDB" id="A0A5F8AT28"/>
<dbReference type="Proteomes" id="UP000006718">
    <property type="component" value="Chromosome 8"/>
</dbReference>
<reference evidence="2" key="3">
    <citation type="submission" date="2025-08" db="UniProtKB">
        <authorList>
            <consortium name="Ensembl"/>
        </authorList>
    </citation>
    <scope>IDENTIFICATION</scope>
    <source>
        <strain evidence="2">17573</strain>
    </source>
</reference>
<dbReference type="Ensembl" id="ENSMMUT00000088795.1">
    <property type="protein sequence ID" value="ENSMMUP00000081095.1"/>
    <property type="gene ID" value="ENSMMUG00000052632.1"/>
</dbReference>
<organism evidence="2 3">
    <name type="scientific">Macaca mulatta</name>
    <name type="common">Rhesus macaque</name>
    <dbReference type="NCBI Taxonomy" id="9544"/>
    <lineage>
        <taxon>Eukaryota</taxon>
        <taxon>Metazoa</taxon>
        <taxon>Chordata</taxon>
        <taxon>Craniata</taxon>
        <taxon>Vertebrata</taxon>
        <taxon>Euteleostomi</taxon>
        <taxon>Mammalia</taxon>
        <taxon>Eutheria</taxon>
        <taxon>Euarchontoglires</taxon>
        <taxon>Primates</taxon>
        <taxon>Haplorrhini</taxon>
        <taxon>Catarrhini</taxon>
        <taxon>Cercopithecidae</taxon>
        <taxon>Cercopithecinae</taxon>
        <taxon>Macaca</taxon>
    </lineage>
</organism>
<dbReference type="Bgee" id="ENSMMUG00000052632">
    <property type="expression patterns" value="Expressed in liver"/>
</dbReference>
<reference evidence="2" key="2">
    <citation type="submission" date="2019-01" db="EMBL/GenBank/DDBJ databases">
        <authorList>
            <person name="Graves T."/>
            <person name="Eichler E.E."/>
            <person name="Wilson R.K."/>
        </authorList>
    </citation>
    <scope>NUCLEOTIDE SEQUENCE [LARGE SCALE GENOMIC DNA]</scope>
    <source>
        <strain evidence="2">17573</strain>
    </source>
</reference>
<dbReference type="VEuPathDB" id="HostDB:ENSMMUG00000052632"/>
<sequence length="128" mass="14655">MFNFLRNCQTVLYNGCTILHSPQQCMRLPVSPHSCQHLLFSVFLITAILVGVRCNLIMVLICISLRTNNVEHLFMCLLAISISSLEKFLFKSFILLFVFLLLSCRNSLHILSIKPLSLNQINNSQKKK</sequence>
<dbReference type="OMA" id="ICISVMT"/>
<proteinExistence type="predicted"/>
<evidence type="ECO:0000256" key="1">
    <source>
        <dbReference type="SAM" id="Phobius"/>
    </source>
</evidence>
<reference evidence="3" key="1">
    <citation type="journal article" date="2007" name="Science">
        <title>Evolutionary and biomedical insights from the rhesus macaque genome.</title>
        <authorList>
            <person name="Gibbs R.A."/>
            <person name="Rogers J."/>
            <person name="Katze M.G."/>
            <person name="Bumgarner R."/>
            <person name="Weinstock G.M."/>
            <person name="Mardis E.R."/>
            <person name="Remington K.A."/>
            <person name="Strausberg R.L."/>
            <person name="Venter J.C."/>
            <person name="Wilson R.K."/>
            <person name="Batzer M.A."/>
            <person name="Bustamante C.D."/>
            <person name="Eichler E.E."/>
            <person name="Hahn M.W."/>
            <person name="Hardison R.C."/>
            <person name="Makova K.D."/>
            <person name="Miller W."/>
            <person name="Milosavljevic A."/>
            <person name="Palermo R.E."/>
            <person name="Siepel A."/>
            <person name="Sikela J.M."/>
            <person name="Attaway T."/>
            <person name="Bell S."/>
            <person name="Bernard K.E."/>
            <person name="Buhay C.J."/>
            <person name="Chandrabose M.N."/>
            <person name="Dao M."/>
            <person name="Davis C."/>
            <person name="Delehaunty K.D."/>
            <person name="Ding Y."/>
            <person name="Dinh H.H."/>
            <person name="Dugan-Rocha S."/>
            <person name="Fulton L.A."/>
            <person name="Gabisi R.A."/>
            <person name="Garner T.T."/>
            <person name="Godfrey J."/>
            <person name="Hawes A.C."/>
            <person name="Hernandez J."/>
            <person name="Hines S."/>
            <person name="Holder M."/>
            <person name="Hume J."/>
            <person name="Jhangiani S.N."/>
            <person name="Joshi V."/>
            <person name="Khan Z.M."/>
            <person name="Kirkness E.F."/>
            <person name="Cree A."/>
            <person name="Fowler R.G."/>
            <person name="Lee S."/>
            <person name="Lewis L.R."/>
            <person name="Li Z."/>
            <person name="Liu Y.-S."/>
            <person name="Moore S.M."/>
            <person name="Muzny D."/>
            <person name="Nazareth L.V."/>
            <person name="Ngo D.N."/>
            <person name="Okwuonu G.O."/>
            <person name="Pai G."/>
            <person name="Parker D."/>
            <person name="Paul H.A."/>
            <person name="Pfannkoch C."/>
            <person name="Pohl C.S."/>
            <person name="Rogers Y.-H.C."/>
            <person name="Ruiz S.J."/>
            <person name="Sabo A."/>
            <person name="Santibanez J."/>
            <person name="Schneider B.W."/>
            <person name="Smith S.M."/>
            <person name="Sodergren E."/>
            <person name="Svatek A.F."/>
            <person name="Utterback T.R."/>
            <person name="Vattathil S."/>
            <person name="Warren W."/>
            <person name="White C.S."/>
            <person name="Chinwalla A.T."/>
            <person name="Feng Y."/>
            <person name="Halpern A.L."/>
            <person name="Hillier L.W."/>
            <person name="Huang X."/>
            <person name="Minx P."/>
            <person name="Nelson J.O."/>
            <person name="Pepin K.H."/>
            <person name="Qin X."/>
            <person name="Sutton G.G."/>
            <person name="Venter E."/>
            <person name="Walenz B.P."/>
            <person name="Wallis J.W."/>
            <person name="Worley K.C."/>
            <person name="Yang S.-P."/>
            <person name="Jones S.M."/>
            <person name="Marra M.A."/>
            <person name="Rocchi M."/>
            <person name="Schein J.E."/>
            <person name="Baertsch R."/>
            <person name="Clarke L."/>
            <person name="Csuros M."/>
            <person name="Glasscock J."/>
            <person name="Harris R.A."/>
            <person name="Havlak P."/>
            <person name="Jackson A.R."/>
            <person name="Jiang H."/>
            <person name="Liu Y."/>
            <person name="Messina D.N."/>
            <person name="Shen Y."/>
            <person name="Song H.X.-Z."/>
            <person name="Wylie T."/>
            <person name="Zhang L."/>
            <person name="Birney E."/>
            <person name="Han K."/>
            <person name="Konkel M.K."/>
            <person name="Lee J."/>
            <person name="Smit A.F.A."/>
            <person name="Ullmer B."/>
            <person name="Wang H."/>
            <person name="Xing J."/>
            <person name="Burhans R."/>
            <person name="Cheng Z."/>
            <person name="Karro J.E."/>
            <person name="Ma J."/>
            <person name="Raney B."/>
            <person name="She X."/>
            <person name="Cox M.J."/>
            <person name="Demuth J.P."/>
            <person name="Dumas L.J."/>
            <person name="Han S.-G."/>
            <person name="Hopkins J."/>
            <person name="Karimpour-Fard A."/>
            <person name="Kim Y.H."/>
            <person name="Pollack J.R."/>
            <person name="Vinar T."/>
            <person name="Addo-Quaye C."/>
            <person name="Degenhardt J."/>
            <person name="Denby A."/>
            <person name="Hubisz M.J."/>
            <person name="Indap A."/>
            <person name="Kosiol C."/>
            <person name="Lahn B.T."/>
            <person name="Lawson H.A."/>
            <person name="Marklein A."/>
            <person name="Nielsen R."/>
            <person name="Vallender E.J."/>
            <person name="Clark A.G."/>
            <person name="Ferguson B."/>
            <person name="Hernandez R.D."/>
            <person name="Hirani K."/>
            <person name="Kehrer-Sawatzki H."/>
            <person name="Kolb J."/>
            <person name="Patil S."/>
            <person name="Pu L.-L."/>
            <person name="Ren Y."/>
            <person name="Smith D.G."/>
            <person name="Wheeler D.A."/>
            <person name="Schenck I."/>
            <person name="Ball E.V."/>
            <person name="Chen R."/>
            <person name="Cooper D.N."/>
            <person name="Giardine B."/>
            <person name="Hsu F."/>
            <person name="Kent W.J."/>
            <person name="Lesk A."/>
            <person name="Nelson D.L."/>
            <person name="O'brien W.E."/>
            <person name="Pruefer K."/>
            <person name="Stenson P.D."/>
            <person name="Wallace J.C."/>
            <person name="Ke H."/>
            <person name="Liu X.-M."/>
            <person name="Wang P."/>
            <person name="Xiang A.P."/>
            <person name="Yang F."/>
            <person name="Barber G.P."/>
            <person name="Haussler D."/>
            <person name="Karolchik D."/>
            <person name="Kern A.D."/>
            <person name="Kuhn R.M."/>
            <person name="Smith K.E."/>
            <person name="Zwieg A.S."/>
        </authorList>
    </citation>
    <scope>NUCLEOTIDE SEQUENCE [LARGE SCALE GENOMIC DNA]</scope>
    <source>
        <strain evidence="3">17573</strain>
    </source>
</reference>